<organism evidence="13 14">
    <name type="scientific">Granulicella cerasi</name>
    <dbReference type="NCBI Taxonomy" id="741063"/>
    <lineage>
        <taxon>Bacteria</taxon>
        <taxon>Pseudomonadati</taxon>
        <taxon>Acidobacteriota</taxon>
        <taxon>Terriglobia</taxon>
        <taxon>Terriglobales</taxon>
        <taxon>Acidobacteriaceae</taxon>
        <taxon>Granulicella</taxon>
    </lineage>
</organism>
<accession>A0ABW1Z933</accession>
<dbReference type="InterPro" id="IPR004821">
    <property type="entry name" value="Cyt_trans-like"/>
</dbReference>
<dbReference type="InterPro" id="IPR005248">
    <property type="entry name" value="NadD/NMNAT"/>
</dbReference>
<evidence type="ECO:0000256" key="9">
    <source>
        <dbReference type="ARBA" id="ARBA00023027"/>
    </source>
</evidence>
<dbReference type="InterPro" id="IPR014729">
    <property type="entry name" value="Rossmann-like_a/b/a_fold"/>
</dbReference>
<evidence type="ECO:0000256" key="11">
    <source>
        <dbReference type="HAMAP-Rule" id="MF_00244"/>
    </source>
</evidence>
<dbReference type="HAMAP" id="MF_00244">
    <property type="entry name" value="NaMN_adenylyltr"/>
    <property type="match status" value="1"/>
</dbReference>
<feature type="domain" description="Cytidyltransferase-like" evidence="12">
    <location>
        <begin position="14"/>
        <end position="171"/>
    </location>
</feature>
<dbReference type="EC" id="2.7.7.18" evidence="11"/>
<dbReference type="Pfam" id="PF01467">
    <property type="entry name" value="CTP_transf_like"/>
    <property type="match status" value="1"/>
</dbReference>
<evidence type="ECO:0000256" key="1">
    <source>
        <dbReference type="ARBA" id="ARBA00002324"/>
    </source>
</evidence>
<dbReference type="CDD" id="cd02165">
    <property type="entry name" value="NMNAT"/>
    <property type="match status" value="1"/>
</dbReference>
<evidence type="ECO:0000256" key="3">
    <source>
        <dbReference type="ARBA" id="ARBA00009014"/>
    </source>
</evidence>
<evidence type="ECO:0000256" key="4">
    <source>
        <dbReference type="ARBA" id="ARBA00022642"/>
    </source>
</evidence>
<keyword evidence="14" id="KW-1185">Reference proteome</keyword>
<dbReference type="Proteomes" id="UP001596391">
    <property type="component" value="Unassembled WGS sequence"/>
</dbReference>
<name>A0ABW1Z933_9BACT</name>
<dbReference type="PANTHER" id="PTHR39321:SF3">
    <property type="entry name" value="PHOSPHOPANTETHEINE ADENYLYLTRANSFERASE"/>
    <property type="match status" value="1"/>
</dbReference>
<keyword evidence="6 11" id="KW-0548">Nucleotidyltransferase</keyword>
<keyword evidence="5 11" id="KW-0808">Transferase</keyword>
<comment type="function">
    <text evidence="1 11">Catalyzes the reversible adenylation of nicotinate mononucleotide (NaMN) to nicotinic acid adenine dinucleotide (NaAD).</text>
</comment>
<evidence type="ECO:0000256" key="10">
    <source>
        <dbReference type="ARBA" id="ARBA00048721"/>
    </source>
</evidence>
<dbReference type="NCBIfam" id="TIGR00125">
    <property type="entry name" value="cyt_tran_rel"/>
    <property type="match status" value="1"/>
</dbReference>
<keyword evidence="9 11" id="KW-0520">NAD</keyword>
<dbReference type="EMBL" id="JBHSWI010000001">
    <property type="protein sequence ID" value="MFC6645972.1"/>
    <property type="molecule type" value="Genomic_DNA"/>
</dbReference>
<evidence type="ECO:0000256" key="8">
    <source>
        <dbReference type="ARBA" id="ARBA00022840"/>
    </source>
</evidence>
<comment type="pathway">
    <text evidence="2 11">Cofactor biosynthesis; NAD(+) biosynthesis; deamido-NAD(+) from nicotinate D-ribonucleotide: step 1/1.</text>
</comment>
<dbReference type="NCBIfam" id="TIGR00482">
    <property type="entry name" value="nicotinate (nicotinamide) nucleotide adenylyltransferase"/>
    <property type="match status" value="1"/>
</dbReference>
<dbReference type="GO" id="GO:0004515">
    <property type="term" value="F:nicotinate-nucleotide adenylyltransferase activity"/>
    <property type="evidence" value="ECO:0007669"/>
    <property type="project" value="UniProtKB-EC"/>
</dbReference>
<keyword evidence="7 11" id="KW-0547">Nucleotide-binding</keyword>
<keyword evidence="4 11" id="KW-0662">Pyridine nucleotide biosynthesis</keyword>
<comment type="similarity">
    <text evidence="3 11">Belongs to the NadD family.</text>
</comment>
<comment type="catalytic activity">
    <reaction evidence="10 11">
        <text>nicotinate beta-D-ribonucleotide + ATP + H(+) = deamido-NAD(+) + diphosphate</text>
        <dbReference type="Rhea" id="RHEA:22860"/>
        <dbReference type="ChEBI" id="CHEBI:15378"/>
        <dbReference type="ChEBI" id="CHEBI:30616"/>
        <dbReference type="ChEBI" id="CHEBI:33019"/>
        <dbReference type="ChEBI" id="CHEBI:57502"/>
        <dbReference type="ChEBI" id="CHEBI:58437"/>
        <dbReference type="EC" id="2.7.7.18"/>
    </reaction>
</comment>
<gene>
    <name evidence="11 13" type="primary">nadD</name>
    <name evidence="13" type="ORF">ACFQBQ_10350</name>
</gene>
<keyword evidence="8 11" id="KW-0067">ATP-binding</keyword>
<evidence type="ECO:0000256" key="6">
    <source>
        <dbReference type="ARBA" id="ARBA00022695"/>
    </source>
</evidence>
<dbReference type="RefSeq" id="WP_263369676.1">
    <property type="nucleotide sequence ID" value="NZ_JAGSYD010000001.1"/>
</dbReference>
<sequence>MPPAHITPAPRIGFFGGTFDPPHLGHLAVARAAADRFSLDEVLLAPVAHQPLKTAASSASFADRLAMASLMAEADARFSVSDVDAEQQDGRPNYTVDTLARLRGRVTEQTRLFVIVGADSLRDLPRWHDPPRLLALAELIAVSRPGEDLSAALSKLRAAFGEELFAEMEPRIHCIEGVEQPVSATTLRHDLANNDAAASEWLLPGVLQYIQAHHLYGNEA</sequence>
<comment type="caution">
    <text evidence="13">The sequence shown here is derived from an EMBL/GenBank/DDBJ whole genome shotgun (WGS) entry which is preliminary data.</text>
</comment>
<evidence type="ECO:0000259" key="12">
    <source>
        <dbReference type="Pfam" id="PF01467"/>
    </source>
</evidence>
<proteinExistence type="inferred from homology"/>
<evidence type="ECO:0000256" key="2">
    <source>
        <dbReference type="ARBA" id="ARBA00005019"/>
    </source>
</evidence>
<dbReference type="PANTHER" id="PTHR39321">
    <property type="entry name" value="NICOTINATE-NUCLEOTIDE ADENYLYLTRANSFERASE-RELATED"/>
    <property type="match status" value="1"/>
</dbReference>
<reference evidence="14" key="1">
    <citation type="journal article" date="2019" name="Int. J. Syst. Evol. Microbiol.">
        <title>The Global Catalogue of Microorganisms (GCM) 10K type strain sequencing project: providing services to taxonomists for standard genome sequencing and annotation.</title>
        <authorList>
            <consortium name="The Broad Institute Genomics Platform"/>
            <consortium name="The Broad Institute Genome Sequencing Center for Infectious Disease"/>
            <person name="Wu L."/>
            <person name="Ma J."/>
        </authorList>
    </citation>
    <scope>NUCLEOTIDE SEQUENCE [LARGE SCALE GENOMIC DNA]</scope>
    <source>
        <strain evidence="14">CGMCC 1.16026</strain>
    </source>
</reference>
<evidence type="ECO:0000256" key="7">
    <source>
        <dbReference type="ARBA" id="ARBA00022741"/>
    </source>
</evidence>
<evidence type="ECO:0000313" key="13">
    <source>
        <dbReference type="EMBL" id="MFC6645972.1"/>
    </source>
</evidence>
<dbReference type="Gene3D" id="3.40.50.620">
    <property type="entry name" value="HUPs"/>
    <property type="match status" value="1"/>
</dbReference>
<protein>
    <recommendedName>
        <fullName evidence="11">Probable nicotinate-nucleotide adenylyltransferase</fullName>
        <ecNumber evidence="11">2.7.7.18</ecNumber>
    </recommendedName>
    <alternativeName>
        <fullName evidence="11">Deamido-NAD(+) diphosphorylase</fullName>
    </alternativeName>
    <alternativeName>
        <fullName evidence="11">Deamido-NAD(+) pyrophosphorylase</fullName>
    </alternativeName>
    <alternativeName>
        <fullName evidence="11">Nicotinate mononucleotide adenylyltransferase</fullName>
        <shortName evidence="11">NaMN adenylyltransferase</shortName>
    </alternativeName>
</protein>
<evidence type="ECO:0000313" key="14">
    <source>
        <dbReference type="Proteomes" id="UP001596391"/>
    </source>
</evidence>
<evidence type="ECO:0000256" key="5">
    <source>
        <dbReference type="ARBA" id="ARBA00022679"/>
    </source>
</evidence>
<dbReference type="SUPFAM" id="SSF52374">
    <property type="entry name" value="Nucleotidylyl transferase"/>
    <property type="match status" value="1"/>
</dbReference>